<evidence type="ECO:0000256" key="1">
    <source>
        <dbReference type="SAM" id="MobiDB-lite"/>
    </source>
</evidence>
<gene>
    <name evidence="2" type="ORF">AA984_28800</name>
</gene>
<dbReference type="AlphaFoldDB" id="A0A837KED8"/>
<sequence length="316" mass="34863">GAKGVYSDFIEPFVKDGQYMLEDTQGGMWTRSIEESYEKGRNRGKQDLVIAELLLSRGAASAYKQGAKKVIDLEPDGDAQRGKRDSGIRTGILLDGADNNRNSSPSLRGGKLKTQAKSFTESFADLQKEVNKLLKQMGNMLGGVAVFREAYTGEYRVYFVRHDDLAGGNGGGGGNHRRGDGDNEGTGTAKTESIPPEKLLGIKHANILNPRDALYQKVQIRGGVSGKPASRHLTKHERNLANQILDDISAQARGDASARARLEALNDHVLENRRNGQNYAGWNSVYIRDEYGNNGVMRIIYRQTSEGIEWNVVQWH</sequence>
<feature type="compositionally biased region" description="Basic and acidic residues" evidence="1">
    <location>
        <begin position="78"/>
        <end position="87"/>
    </location>
</feature>
<feature type="non-terminal residue" evidence="2">
    <location>
        <position position="1"/>
    </location>
</feature>
<dbReference type="EMBL" id="LDCN01000022">
    <property type="protein sequence ID" value="KLH95814.1"/>
    <property type="molecule type" value="Genomic_DNA"/>
</dbReference>
<protein>
    <submittedName>
        <fullName evidence="2">Phage late control protein</fullName>
    </submittedName>
</protein>
<feature type="region of interest" description="Disordered" evidence="1">
    <location>
        <begin position="167"/>
        <end position="193"/>
    </location>
</feature>
<evidence type="ECO:0000313" key="2">
    <source>
        <dbReference type="EMBL" id="KLH95814.1"/>
    </source>
</evidence>
<proteinExistence type="predicted"/>
<organism evidence="2 3">
    <name type="scientific">Brevibacillus formosus</name>
    <dbReference type="NCBI Taxonomy" id="54913"/>
    <lineage>
        <taxon>Bacteria</taxon>
        <taxon>Bacillati</taxon>
        <taxon>Bacillota</taxon>
        <taxon>Bacilli</taxon>
        <taxon>Bacillales</taxon>
        <taxon>Paenibacillaceae</taxon>
        <taxon>Brevibacillus</taxon>
    </lineage>
</organism>
<feature type="region of interest" description="Disordered" evidence="1">
    <location>
        <begin position="75"/>
        <end position="112"/>
    </location>
</feature>
<dbReference type="Proteomes" id="UP000035218">
    <property type="component" value="Unassembled WGS sequence"/>
</dbReference>
<evidence type="ECO:0000313" key="3">
    <source>
        <dbReference type="Proteomes" id="UP000035218"/>
    </source>
</evidence>
<comment type="caution">
    <text evidence="2">The sequence shown here is derived from an EMBL/GenBank/DDBJ whole genome shotgun (WGS) entry which is preliminary data.</text>
</comment>
<reference evidence="2 3" key="1">
    <citation type="submission" date="2015-05" db="EMBL/GenBank/DDBJ databases">
        <title>Genome sequencing project for genomic taxonomy and phylogenomics of Bacillus-like bacteria.</title>
        <authorList>
            <person name="Liu B."/>
            <person name="Wang J."/>
            <person name="Zhu Y."/>
            <person name="Liu G."/>
            <person name="Chen Q."/>
            <person name="Chen Z."/>
            <person name="Lan J."/>
            <person name="Che J."/>
            <person name="Ge C."/>
            <person name="Shi H."/>
            <person name="Pan Z."/>
            <person name="Liu X."/>
        </authorList>
    </citation>
    <scope>NUCLEOTIDE SEQUENCE [LARGE SCALE GENOMIC DNA]</scope>
    <source>
        <strain evidence="2 3">DSM 9885</strain>
    </source>
</reference>
<accession>A0A837KED8</accession>
<name>A0A837KED8_9BACL</name>